<evidence type="ECO:0000313" key="1">
    <source>
        <dbReference type="EMBL" id="KAB2597081.1"/>
    </source>
</evidence>
<gene>
    <name evidence="1" type="ORF">D8674_000001</name>
    <name evidence="2" type="ORF">D8674_000058</name>
</gene>
<evidence type="ECO:0000313" key="3">
    <source>
        <dbReference type="Proteomes" id="UP000327157"/>
    </source>
</evidence>
<dbReference type="Proteomes" id="UP000327157">
    <property type="component" value="Chromosome 1"/>
</dbReference>
<evidence type="ECO:0000313" key="2">
    <source>
        <dbReference type="EMBL" id="KAB2597138.1"/>
    </source>
</evidence>
<comment type="caution">
    <text evidence="2">The sequence shown here is derived from an EMBL/GenBank/DDBJ whole genome shotgun (WGS) entry which is preliminary data.</text>
</comment>
<sequence length="163" mass="18184">MILRPPLPSLKLKSEILPSLSGASIPSSVSVSASALPSQACAAVPPQRDVPPYIIPTWFEGTSCPPLVIHLFVDHVTLPISASRLRNVGFACALLRATISPADFIEFFCRNLHFLMLSIYQAYVWIELKNIQFDQQTLKDVHEAEILRYIDAAMLEEMKAKDY</sequence>
<proteinExistence type="predicted"/>
<protein>
    <submittedName>
        <fullName evidence="2">Uncharacterized protein</fullName>
    </submittedName>
</protein>
<reference evidence="3" key="2">
    <citation type="submission" date="2019-10" db="EMBL/GenBank/DDBJ databases">
        <title>A de novo genome assembly of a pear dwarfing rootstock.</title>
        <authorList>
            <person name="Wang F."/>
            <person name="Wang J."/>
            <person name="Li S."/>
            <person name="Zhang Y."/>
            <person name="Fang M."/>
            <person name="Ma L."/>
            <person name="Zhao Y."/>
            <person name="Jiang S."/>
        </authorList>
    </citation>
    <scope>NUCLEOTIDE SEQUENCE [LARGE SCALE GENOMIC DNA]</scope>
</reference>
<dbReference type="EMBL" id="SMOL01000768">
    <property type="protein sequence ID" value="KAB2597138.1"/>
    <property type="molecule type" value="Genomic_DNA"/>
</dbReference>
<name>A0A5N5F1Z5_9ROSA</name>
<reference evidence="2 3" key="3">
    <citation type="submission" date="2019-11" db="EMBL/GenBank/DDBJ databases">
        <title>A de novo genome assembly of a pear dwarfing rootstock.</title>
        <authorList>
            <person name="Wang F."/>
            <person name="Wang J."/>
            <person name="Li S."/>
            <person name="Zhang Y."/>
            <person name="Fang M."/>
            <person name="Ma L."/>
            <person name="Zhao Y."/>
            <person name="Jiang S."/>
        </authorList>
    </citation>
    <scope>NUCLEOTIDE SEQUENCE [LARGE SCALE GENOMIC DNA]</scope>
    <source>
        <strain evidence="2">S2</strain>
        <tissue evidence="2">Leaf</tissue>
    </source>
</reference>
<keyword evidence="3" id="KW-1185">Reference proteome</keyword>
<accession>A0A5N5F1Z5</accession>
<dbReference type="EMBL" id="SMOL01000768">
    <property type="protein sequence ID" value="KAB2597081.1"/>
    <property type="molecule type" value="Genomic_DNA"/>
</dbReference>
<organism evidence="2 3">
    <name type="scientific">Pyrus ussuriensis x Pyrus communis</name>
    <dbReference type="NCBI Taxonomy" id="2448454"/>
    <lineage>
        <taxon>Eukaryota</taxon>
        <taxon>Viridiplantae</taxon>
        <taxon>Streptophyta</taxon>
        <taxon>Embryophyta</taxon>
        <taxon>Tracheophyta</taxon>
        <taxon>Spermatophyta</taxon>
        <taxon>Magnoliopsida</taxon>
        <taxon>eudicotyledons</taxon>
        <taxon>Gunneridae</taxon>
        <taxon>Pentapetalae</taxon>
        <taxon>rosids</taxon>
        <taxon>fabids</taxon>
        <taxon>Rosales</taxon>
        <taxon>Rosaceae</taxon>
        <taxon>Amygdaloideae</taxon>
        <taxon>Maleae</taxon>
        <taxon>Pyrus</taxon>
    </lineage>
</organism>
<dbReference type="AlphaFoldDB" id="A0A5N5F1Z5"/>
<reference evidence="2 3" key="1">
    <citation type="submission" date="2019-09" db="EMBL/GenBank/DDBJ databases">
        <authorList>
            <person name="Ou C."/>
        </authorList>
    </citation>
    <scope>NUCLEOTIDE SEQUENCE [LARGE SCALE GENOMIC DNA]</scope>
    <source>
        <strain evidence="2">S2</strain>
        <tissue evidence="2">Leaf</tissue>
    </source>
</reference>